<comment type="caution">
    <text evidence="1">The sequence shown here is derived from an EMBL/GenBank/DDBJ whole genome shotgun (WGS) entry which is preliminary data.</text>
</comment>
<accession>A0A3M7SS91</accession>
<organism evidence="1 2">
    <name type="scientific">Brachionus plicatilis</name>
    <name type="common">Marine rotifer</name>
    <name type="synonym">Brachionus muelleri</name>
    <dbReference type="NCBI Taxonomy" id="10195"/>
    <lineage>
        <taxon>Eukaryota</taxon>
        <taxon>Metazoa</taxon>
        <taxon>Spiralia</taxon>
        <taxon>Gnathifera</taxon>
        <taxon>Rotifera</taxon>
        <taxon>Eurotatoria</taxon>
        <taxon>Monogononta</taxon>
        <taxon>Pseudotrocha</taxon>
        <taxon>Ploima</taxon>
        <taxon>Brachionidae</taxon>
        <taxon>Brachionus</taxon>
    </lineage>
</organism>
<proteinExistence type="predicted"/>
<evidence type="ECO:0000313" key="1">
    <source>
        <dbReference type="EMBL" id="RNA38562.1"/>
    </source>
</evidence>
<gene>
    <name evidence="1" type="ORF">BpHYR1_052989</name>
</gene>
<keyword evidence="2" id="KW-1185">Reference proteome</keyword>
<reference evidence="1 2" key="1">
    <citation type="journal article" date="2018" name="Sci. Rep.">
        <title>Genomic signatures of local adaptation to the degree of environmental predictability in rotifers.</title>
        <authorList>
            <person name="Franch-Gras L."/>
            <person name="Hahn C."/>
            <person name="Garcia-Roger E.M."/>
            <person name="Carmona M.J."/>
            <person name="Serra M."/>
            <person name="Gomez A."/>
        </authorList>
    </citation>
    <scope>NUCLEOTIDE SEQUENCE [LARGE SCALE GENOMIC DNA]</scope>
    <source>
        <strain evidence="1">HYR1</strain>
    </source>
</reference>
<dbReference type="AlphaFoldDB" id="A0A3M7SS91"/>
<protein>
    <submittedName>
        <fullName evidence="1">Uncharacterized protein</fullName>
    </submittedName>
</protein>
<dbReference type="EMBL" id="REGN01000857">
    <property type="protein sequence ID" value="RNA38562.1"/>
    <property type="molecule type" value="Genomic_DNA"/>
</dbReference>
<sequence length="89" mass="10178">MVTRPAGHEIDQTQFFFLSQVNDGIYFILYSFNKFNFDTNKVVASKFLAVNLELCDLLILSTGPDEAVCDQNQKIRIKILLLDMSCQII</sequence>
<evidence type="ECO:0000313" key="2">
    <source>
        <dbReference type="Proteomes" id="UP000276133"/>
    </source>
</evidence>
<name>A0A3M7SS91_BRAPC</name>
<dbReference type="Proteomes" id="UP000276133">
    <property type="component" value="Unassembled WGS sequence"/>
</dbReference>